<dbReference type="InterPro" id="IPR019734">
    <property type="entry name" value="TPR_rpt"/>
</dbReference>
<dbReference type="EMBL" id="JABCKI010005729">
    <property type="protein sequence ID" value="KAG5639186.1"/>
    <property type="molecule type" value="Genomic_DNA"/>
</dbReference>
<keyword evidence="7" id="KW-1185">Reference proteome</keyword>
<sequence>MPNRGKNRGSKNNQRNTDGAPDATSSSNAANAGLSRQAIKQAVQQRAGKRKARAAEKEQELEVQKNAGNDLFKAGNYWGAIELYKNALERFGQKPVLLSNLAAAYLKVEHYEEAESAAESALMYDPHMIKARYRRGLARKGIGRFKAAIIDFESVLKQDPTRTEARAQLKIARNLYITTIAREMYDSEDGSEGSRITEDLEWPNYDDSPFEESEVDSDSSDCRHIGNSFPCRFYNHEGCSRKDQCRYSHAPDHKSIRDNVGKNVCLGFLVDLCKFGAKCVYSHEREYLPAGWWDNQDTVALLKGKLSSEDVNLFKSMIDAALEEEAEDESDSESEYVARTGYVRTEVNNDSSSAPTKHESASPEASSERFILVLLLDGGDIHDYQEPTFTALRSKILTKKAVSPKEALAYLASRDLTGVFVADAAISKRKHAQVLSKLVEYTKGGGSTVIGGSFSSFIRPSDMAMFFANSWGVDWKSGSYHRAEFSLNKSHDIAQSNTELASSYSMKALHVKGIAAGAAVYREEGGNATESPAVQIRCGEGYMGYIGDVNWENGSIPLLLSMLRVSTPSPASTPPSQPKSATANGANQAGPSKSSPVQSAVPPASSKKPFILLLALDGDIMEGYKQPTIAAIKAKSPMQLACSAGDALKHLSSPDLGGVFVVDAAITNRQNANIVAKLVAYAKAGGSVLIGGAFSSFVKPKDMNTFFEKSWGFKWTSGSYHRTTFWLNGTHDLTPKNPSLPPSYSMKALHLQGVSPNQMVYRPTTESRLQSLVFAPKEVPSLTESPAVYAPIGKGFLGYIGDVNWEEESAKLALAMLGLLHPPPTPSPGSSNNAQAAPPVTKSASAASGSKATTPAPKPTPVHNTSKPASASSKRFVLLLSLENEDFFATSHAHCLSALRAKVETQQALTGPSALALLNSPELAGVFITDAGIVKPEHAPIVSRLVEIVKSGKSVVVGGYFSAFVNGDEMDTWFKNAWGLTWKGGSYHKAQFTSNITHEMIAGNPTLASTCEIKALHLGGLAGGDAVYLPADTTPFQSLRIADSYLESPVVRRRVGKGYLGYVGDVNAEPNTTNIVLAMLGLLDNDQTLEDPPKDLPKAAPTQAKPVSEPPTPAESVKAPATRIEVKKKAQGKDRAGPTSRPFLMVLSFGNEKFFAGVQGDLLDLLRSKLEVLHGLSNERVAELIGSPDLVGVLVTDATVTQPANAYLVDRLVEFAQAGGTVVMGGSFGSSIRFDEIGPFFQEVWGVPWQGGDYTSSEVKLNSKHEYAKLSQNQALPETIHMKALHITGITPETAVYLPTKNSQAGASSKKPQAPVALISVEKGRLGYVGDVGLQEEHSKIVLAMFGLL</sequence>
<evidence type="ECO:0000313" key="7">
    <source>
        <dbReference type="Proteomes" id="UP000717328"/>
    </source>
</evidence>
<reference evidence="6" key="1">
    <citation type="submission" date="2021-02" db="EMBL/GenBank/DDBJ databases">
        <authorList>
            <person name="Nieuwenhuis M."/>
            <person name="Van De Peppel L.J.J."/>
        </authorList>
    </citation>
    <scope>NUCLEOTIDE SEQUENCE</scope>
    <source>
        <strain evidence="6">D49</strain>
    </source>
</reference>
<evidence type="ECO:0000256" key="2">
    <source>
        <dbReference type="PROSITE-ProRule" id="PRU00339"/>
    </source>
</evidence>
<protein>
    <recommendedName>
        <fullName evidence="5">C3H1-type domain-containing protein</fullName>
    </recommendedName>
</protein>
<feature type="region of interest" description="Disordered" evidence="4">
    <location>
        <begin position="1"/>
        <end position="62"/>
    </location>
</feature>
<keyword evidence="3" id="KW-0479">Metal-binding</keyword>
<organism evidence="6 7">
    <name type="scientific">Sphagnurus paluster</name>
    <dbReference type="NCBI Taxonomy" id="117069"/>
    <lineage>
        <taxon>Eukaryota</taxon>
        <taxon>Fungi</taxon>
        <taxon>Dikarya</taxon>
        <taxon>Basidiomycota</taxon>
        <taxon>Agaricomycotina</taxon>
        <taxon>Agaricomycetes</taxon>
        <taxon>Agaricomycetidae</taxon>
        <taxon>Agaricales</taxon>
        <taxon>Tricholomatineae</taxon>
        <taxon>Lyophyllaceae</taxon>
        <taxon>Sphagnurus</taxon>
    </lineage>
</organism>
<feature type="repeat" description="TPR" evidence="2">
    <location>
        <begin position="129"/>
        <end position="162"/>
    </location>
</feature>
<proteinExistence type="predicted"/>
<gene>
    <name evidence="6" type="ORF">H0H81_006090</name>
</gene>
<keyword evidence="3" id="KW-0862">Zinc</keyword>
<dbReference type="PANTHER" id="PTHR46423">
    <property type="entry name" value="RNA POLYMERASE II-ASSOCIATED PROTEIN 3"/>
    <property type="match status" value="1"/>
</dbReference>
<feature type="zinc finger region" description="C3H1-type" evidence="3">
    <location>
        <begin position="259"/>
        <end position="286"/>
    </location>
</feature>
<comment type="caution">
    <text evidence="6">The sequence shown here is derived from an EMBL/GenBank/DDBJ whole genome shotgun (WGS) entry which is preliminary data.</text>
</comment>
<feature type="compositionally biased region" description="Low complexity" evidence="4">
    <location>
        <begin position="841"/>
        <end position="855"/>
    </location>
</feature>
<evidence type="ECO:0000256" key="3">
    <source>
        <dbReference type="PROSITE-ProRule" id="PRU00723"/>
    </source>
</evidence>
<dbReference type="InterPro" id="IPR011990">
    <property type="entry name" value="TPR-like_helical_dom_sf"/>
</dbReference>
<feature type="compositionally biased region" description="Basic and acidic residues" evidence="4">
    <location>
        <begin position="53"/>
        <end position="62"/>
    </location>
</feature>
<accession>A0A9P7FXS4</accession>
<dbReference type="InterPro" id="IPR000571">
    <property type="entry name" value="Znf_CCCH"/>
</dbReference>
<keyword evidence="3" id="KW-0863">Zinc-finger</keyword>
<dbReference type="SUPFAM" id="SSF48452">
    <property type="entry name" value="TPR-like"/>
    <property type="match status" value="1"/>
</dbReference>
<dbReference type="InterPro" id="IPR051966">
    <property type="entry name" value="RPAP3"/>
</dbReference>
<feature type="region of interest" description="Disordered" evidence="4">
    <location>
        <begin position="1088"/>
        <end position="1119"/>
    </location>
</feature>
<dbReference type="Pfam" id="PF13371">
    <property type="entry name" value="TPR_9"/>
    <property type="match status" value="1"/>
</dbReference>
<dbReference type="SMART" id="SM00028">
    <property type="entry name" value="TPR"/>
    <property type="match status" value="3"/>
</dbReference>
<dbReference type="GO" id="GO:0008270">
    <property type="term" value="F:zinc ion binding"/>
    <property type="evidence" value="ECO:0007669"/>
    <property type="project" value="UniProtKB-KW"/>
</dbReference>
<dbReference type="Gene3D" id="3.30.1370.210">
    <property type="match status" value="1"/>
</dbReference>
<reference evidence="6" key="2">
    <citation type="submission" date="2021-10" db="EMBL/GenBank/DDBJ databases">
        <title>Phylogenomics reveals ancestral predisposition of the termite-cultivated fungus Termitomyces towards a domesticated lifestyle.</title>
        <authorList>
            <person name="Auxier B."/>
            <person name="Grum-Grzhimaylo A."/>
            <person name="Cardenas M.E."/>
            <person name="Lodge J.D."/>
            <person name="Laessoe T."/>
            <person name="Pedersen O."/>
            <person name="Smith M.E."/>
            <person name="Kuyper T.W."/>
            <person name="Franco-Molano E.A."/>
            <person name="Baroni T.J."/>
            <person name="Aanen D.K."/>
        </authorList>
    </citation>
    <scope>NUCLEOTIDE SEQUENCE</scope>
    <source>
        <strain evidence="6">D49</strain>
    </source>
</reference>
<keyword evidence="1 2" id="KW-0802">TPR repeat</keyword>
<feature type="domain" description="C3H1-type" evidence="5">
    <location>
        <begin position="259"/>
        <end position="286"/>
    </location>
</feature>
<feature type="region of interest" description="Disordered" evidence="4">
    <location>
        <begin position="823"/>
        <end position="868"/>
    </location>
</feature>
<feature type="domain" description="C3H1-type" evidence="5">
    <location>
        <begin position="225"/>
        <end position="252"/>
    </location>
</feature>
<dbReference type="GO" id="GO:0101031">
    <property type="term" value="C:protein folding chaperone complex"/>
    <property type="evidence" value="ECO:0007669"/>
    <property type="project" value="TreeGrafter"/>
</dbReference>
<evidence type="ECO:0000256" key="1">
    <source>
        <dbReference type="ARBA" id="ARBA00022803"/>
    </source>
</evidence>
<dbReference type="Gene3D" id="1.25.40.10">
    <property type="entry name" value="Tetratricopeptide repeat domain"/>
    <property type="match status" value="1"/>
</dbReference>
<evidence type="ECO:0000256" key="4">
    <source>
        <dbReference type="SAM" id="MobiDB-lite"/>
    </source>
</evidence>
<feature type="repeat" description="TPR" evidence="2">
    <location>
        <begin position="95"/>
        <end position="128"/>
    </location>
</feature>
<evidence type="ECO:0000259" key="5">
    <source>
        <dbReference type="PROSITE" id="PS50103"/>
    </source>
</evidence>
<dbReference type="SMART" id="SM00356">
    <property type="entry name" value="ZnF_C3H1"/>
    <property type="match status" value="2"/>
</dbReference>
<dbReference type="OrthoDB" id="245563at2759"/>
<dbReference type="PROSITE" id="PS50103">
    <property type="entry name" value="ZF_C3H1"/>
    <property type="match status" value="2"/>
</dbReference>
<dbReference type="Proteomes" id="UP000717328">
    <property type="component" value="Unassembled WGS sequence"/>
</dbReference>
<feature type="region of interest" description="Disordered" evidence="4">
    <location>
        <begin position="567"/>
        <end position="604"/>
    </location>
</feature>
<dbReference type="PROSITE" id="PS50005">
    <property type="entry name" value="TPR"/>
    <property type="match status" value="2"/>
</dbReference>
<feature type="compositionally biased region" description="Low complexity" evidence="4">
    <location>
        <begin position="591"/>
        <end position="604"/>
    </location>
</feature>
<name>A0A9P7FXS4_9AGAR</name>
<dbReference type="PANTHER" id="PTHR46423:SF1">
    <property type="entry name" value="RNA POLYMERASE II-ASSOCIATED PROTEIN 3"/>
    <property type="match status" value="1"/>
</dbReference>
<evidence type="ECO:0000313" key="6">
    <source>
        <dbReference type="EMBL" id="KAG5639186.1"/>
    </source>
</evidence>
<feature type="compositionally biased region" description="Polar residues" evidence="4">
    <location>
        <begin position="10"/>
        <end position="30"/>
    </location>
</feature>
<feature type="zinc finger region" description="C3H1-type" evidence="3">
    <location>
        <begin position="225"/>
        <end position="252"/>
    </location>
</feature>